<accession>A0A6P8AN85</accession>
<evidence type="ECO:0000256" key="8">
    <source>
        <dbReference type="PIRSR" id="PIRSR602401-1"/>
    </source>
</evidence>
<name>A0A6P8AN85_PYRGI</name>
<dbReference type="InterPro" id="IPR001128">
    <property type="entry name" value="Cyt_P450"/>
</dbReference>
<dbReference type="PRINTS" id="PR00385">
    <property type="entry name" value="P450"/>
</dbReference>
<evidence type="ECO:0000256" key="1">
    <source>
        <dbReference type="ARBA" id="ARBA00001971"/>
    </source>
</evidence>
<comment type="similarity">
    <text evidence="2 9">Belongs to the cytochrome P450 family.</text>
</comment>
<protein>
    <submittedName>
        <fullName evidence="12">Uncharacterized protein</fullName>
    </submittedName>
</protein>
<gene>
    <name evidence="12" type="ORF">PgNI_11563</name>
</gene>
<dbReference type="InterPro" id="IPR036396">
    <property type="entry name" value="Cyt_P450_sf"/>
</dbReference>
<dbReference type="Proteomes" id="UP000515153">
    <property type="component" value="Chromosome V"/>
</dbReference>
<keyword evidence="7 9" id="KW-0503">Monooxygenase</keyword>
<dbReference type="Gene3D" id="1.10.630.10">
    <property type="entry name" value="Cytochrome P450"/>
    <property type="match status" value="1"/>
</dbReference>
<dbReference type="InterPro" id="IPR017972">
    <property type="entry name" value="Cyt_P450_CS"/>
</dbReference>
<reference evidence="12" key="3">
    <citation type="submission" date="2025-08" db="UniProtKB">
        <authorList>
            <consortium name="RefSeq"/>
        </authorList>
    </citation>
    <scope>IDENTIFICATION</scope>
    <source>
        <strain evidence="12">NI907</strain>
    </source>
</reference>
<dbReference type="InterPro" id="IPR002401">
    <property type="entry name" value="Cyt_P450_E_grp-I"/>
</dbReference>
<feature type="binding site" description="axial binding residue" evidence="8">
    <location>
        <position position="497"/>
    </location>
    <ligand>
        <name>heme</name>
        <dbReference type="ChEBI" id="CHEBI:30413"/>
    </ligand>
    <ligandPart>
        <name>Fe</name>
        <dbReference type="ChEBI" id="CHEBI:18248"/>
    </ligandPart>
</feature>
<reference evidence="11 12" key="1">
    <citation type="journal article" date="2019" name="Mol. Biol. Evol.">
        <title>Blast fungal genomes show frequent chromosomal changes, gene gains and losses, and effector gene turnover.</title>
        <authorList>
            <person name="Gomez Luciano L.B."/>
            <person name="Jason Tsai I."/>
            <person name="Chuma I."/>
            <person name="Tosa Y."/>
            <person name="Chen Y.H."/>
            <person name="Li J.Y."/>
            <person name="Li M.Y."/>
            <person name="Jade Lu M.Y."/>
            <person name="Nakayashiki H."/>
            <person name="Li W.H."/>
        </authorList>
    </citation>
    <scope>NUCLEOTIDE SEQUENCE [LARGE SCALE GENOMIC DNA]</scope>
    <source>
        <strain evidence="11 12">NI907</strain>
    </source>
</reference>
<dbReference type="PANTHER" id="PTHR24305:SF237">
    <property type="entry name" value="CYTOCHROME P450 MONOOXYGENASE ATNE-RELATED"/>
    <property type="match status" value="1"/>
</dbReference>
<dbReference type="Pfam" id="PF00067">
    <property type="entry name" value="p450"/>
    <property type="match status" value="2"/>
</dbReference>
<dbReference type="GO" id="GO:0005506">
    <property type="term" value="F:iron ion binding"/>
    <property type="evidence" value="ECO:0007669"/>
    <property type="project" value="InterPro"/>
</dbReference>
<proteinExistence type="inferred from homology"/>
<reference evidence="12" key="2">
    <citation type="submission" date="2019-10" db="EMBL/GenBank/DDBJ databases">
        <authorList>
            <consortium name="NCBI Genome Project"/>
        </authorList>
    </citation>
    <scope>NUCLEOTIDE SEQUENCE</scope>
    <source>
        <strain evidence="12">NI907</strain>
    </source>
</reference>
<organism evidence="11 12">
    <name type="scientific">Pyricularia grisea</name>
    <name type="common">Crabgrass-specific blast fungus</name>
    <name type="synonym">Magnaporthe grisea</name>
    <dbReference type="NCBI Taxonomy" id="148305"/>
    <lineage>
        <taxon>Eukaryota</taxon>
        <taxon>Fungi</taxon>
        <taxon>Dikarya</taxon>
        <taxon>Ascomycota</taxon>
        <taxon>Pezizomycotina</taxon>
        <taxon>Sordariomycetes</taxon>
        <taxon>Sordariomycetidae</taxon>
        <taxon>Magnaporthales</taxon>
        <taxon>Pyriculariaceae</taxon>
        <taxon>Pyricularia</taxon>
    </lineage>
</organism>
<evidence type="ECO:0000313" key="12">
    <source>
        <dbReference type="RefSeq" id="XP_030976369.1"/>
    </source>
</evidence>
<dbReference type="PROSITE" id="PS00086">
    <property type="entry name" value="CYTOCHROME_P450"/>
    <property type="match status" value="1"/>
</dbReference>
<dbReference type="RefSeq" id="XP_030976369.1">
    <property type="nucleotide sequence ID" value="XM_031131529.1"/>
</dbReference>
<keyword evidence="6 8" id="KW-0408">Iron</keyword>
<keyword evidence="10" id="KW-0472">Membrane</keyword>
<evidence type="ECO:0000256" key="2">
    <source>
        <dbReference type="ARBA" id="ARBA00010617"/>
    </source>
</evidence>
<evidence type="ECO:0000256" key="7">
    <source>
        <dbReference type="ARBA" id="ARBA00023033"/>
    </source>
</evidence>
<dbReference type="KEGG" id="pgri:PgNI_11563"/>
<dbReference type="SUPFAM" id="SSF48264">
    <property type="entry name" value="Cytochrome P450"/>
    <property type="match status" value="1"/>
</dbReference>
<evidence type="ECO:0000256" key="3">
    <source>
        <dbReference type="ARBA" id="ARBA00022617"/>
    </source>
</evidence>
<evidence type="ECO:0000256" key="5">
    <source>
        <dbReference type="ARBA" id="ARBA00023002"/>
    </source>
</evidence>
<dbReference type="InterPro" id="IPR050121">
    <property type="entry name" value="Cytochrome_P450_monoxygenase"/>
</dbReference>
<sequence length="568" mass="63179">MIVFARGLSLSVGIKVGALAFVAAIIIFLLSISIYRLFFHPYARYPGPFLAKLTSWYSVYHTYIGDLHTDVYECHCKYGDIIRYGPNRIVINTVPAWKAIYGHGSNVAKSKAYLRMSLVPGAHNTIGTLDDHKHGKKRRILKQGLSDAQIRTMDFELRSAALNFAEQLGEEHDRFAHAGKNDGAAAQPSYHDGWSGPKNMAHWCDFFAFDVMSHIVFGMSYNLLRSAENHWIVECVMGQMRRFSFLMQLPELEDMGLHRFLFPEARRKALRFVQKSREIMEARRTRSEKDGSATSDVFTKLLAARDAQTGYGLDQRQLWAESNLLIVAGSDTSSAGLAATFFYLSANPQAYDRAAAEVRSVFPTPEAVAQGPKLSSCTYLRACVQEALRMSPPAGGPMWREALAGGLRLPRPGGPLEAGRGTWLTRWWKQKQELADLFVPAGLEVASGIYALNHNAAHFPDPMVYRPERWLSAEGDEDQVARAKAAFATFSTGPRNCVGQGLAVAEIMMAIAAVMAGYDFRRATDRRLAAVGESQGSVFAGQYLTKWSFTSIKDGPYLEFKRTLRTTG</sequence>
<feature type="transmembrane region" description="Helical" evidence="10">
    <location>
        <begin position="12"/>
        <end position="38"/>
    </location>
</feature>
<keyword evidence="3 8" id="KW-0349">Heme</keyword>
<evidence type="ECO:0000256" key="6">
    <source>
        <dbReference type="ARBA" id="ARBA00023004"/>
    </source>
</evidence>
<keyword evidence="4 8" id="KW-0479">Metal-binding</keyword>
<keyword evidence="5 9" id="KW-0560">Oxidoreductase</keyword>
<dbReference type="GeneID" id="41966434"/>
<evidence type="ECO:0000256" key="4">
    <source>
        <dbReference type="ARBA" id="ARBA00022723"/>
    </source>
</evidence>
<dbReference type="GO" id="GO:0016705">
    <property type="term" value="F:oxidoreductase activity, acting on paired donors, with incorporation or reduction of molecular oxygen"/>
    <property type="evidence" value="ECO:0007669"/>
    <property type="project" value="InterPro"/>
</dbReference>
<dbReference type="GO" id="GO:0004497">
    <property type="term" value="F:monooxygenase activity"/>
    <property type="evidence" value="ECO:0007669"/>
    <property type="project" value="UniProtKB-KW"/>
</dbReference>
<dbReference type="PANTHER" id="PTHR24305">
    <property type="entry name" value="CYTOCHROME P450"/>
    <property type="match status" value="1"/>
</dbReference>
<evidence type="ECO:0000313" key="11">
    <source>
        <dbReference type="Proteomes" id="UP000515153"/>
    </source>
</evidence>
<keyword evidence="10" id="KW-1133">Transmembrane helix</keyword>
<comment type="cofactor">
    <cofactor evidence="1 8">
        <name>heme</name>
        <dbReference type="ChEBI" id="CHEBI:30413"/>
    </cofactor>
</comment>
<dbReference type="AlphaFoldDB" id="A0A6P8AN85"/>
<evidence type="ECO:0000256" key="9">
    <source>
        <dbReference type="RuleBase" id="RU000461"/>
    </source>
</evidence>
<dbReference type="PRINTS" id="PR00463">
    <property type="entry name" value="EP450I"/>
</dbReference>
<keyword evidence="10" id="KW-0812">Transmembrane</keyword>
<keyword evidence="11" id="KW-1185">Reference proteome</keyword>
<dbReference type="GO" id="GO:0020037">
    <property type="term" value="F:heme binding"/>
    <property type="evidence" value="ECO:0007669"/>
    <property type="project" value="InterPro"/>
</dbReference>
<dbReference type="CDD" id="cd11061">
    <property type="entry name" value="CYP67-like"/>
    <property type="match status" value="1"/>
</dbReference>
<evidence type="ECO:0000256" key="10">
    <source>
        <dbReference type="SAM" id="Phobius"/>
    </source>
</evidence>